<proteinExistence type="predicted"/>
<dbReference type="GO" id="GO:0005615">
    <property type="term" value="C:extracellular space"/>
    <property type="evidence" value="ECO:0007669"/>
    <property type="project" value="TreeGrafter"/>
</dbReference>
<dbReference type="InterPro" id="IPR000618">
    <property type="entry name" value="Insect_cuticle"/>
</dbReference>
<keyword evidence="3" id="KW-0732">Signal</keyword>
<feature type="chain" id="PRO_5042822970" evidence="3">
    <location>
        <begin position="19"/>
        <end position="437"/>
    </location>
</feature>
<dbReference type="AlphaFoldDB" id="A0AAN8XU19"/>
<dbReference type="GO" id="GO:0042302">
    <property type="term" value="F:structural constituent of cuticle"/>
    <property type="evidence" value="ECO:0007669"/>
    <property type="project" value="UniProtKB-UniRule"/>
</dbReference>
<feature type="signal peptide" evidence="3">
    <location>
        <begin position="1"/>
        <end position="18"/>
    </location>
</feature>
<dbReference type="Pfam" id="PF00379">
    <property type="entry name" value="Chitin_bind_4"/>
    <property type="match status" value="1"/>
</dbReference>
<dbReference type="PROSITE" id="PS51155">
    <property type="entry name" value="CHIT_BIND_RR_2"/>
    <property type="match status" value="1"/>
</dbReference>
<dbReference type="InterPro" id="IPR051217">
    <property type="entry name" value="Insect_Cuticle_Struc_Prot"/>
</dbReference>
<evidence type="ECO:0000313" key="4">
    <source>
        <dbReference type="EMBL" id="KAK7085844.1"/>
    </source>
</evidence>
<keyword evidence="1 2" id="KW-0193">Cuticle</keyword>
<protein>
    <submittedName>
        <fullName evidence="4">Uncharacterized protein</fullName>
    </submittedName>
</protein>
<evidence type="ECO:0000256" key="1">
    <source>
        <dbReference type="ARBA" id="ARBA00022460"/>
    </source>
</evidence>
<evidence type="ECO:0000256" key="2">
    <source>
        <dbReference type="PROSITE-ProRule" id="PRU00497"/>
    </source>
</evidence>
<dbReference type="EMBL" id="JAXCGZ010000536">
    <property type="protein sequence ID" value="KAK7085844.1"/>
    <property type="molecule type" value="Genomic_DNA"/>
</dbReference>
<keyword evidence="5" id="KW-1185">Reference proteome</keyword>
<organism evidence="4 5">
    <name type="scientific">Halocaridina rubra</name>
    <name type="common">Hawaiian red shrimp</name>
    <dbReference type="NCBI Taxonomy" id="373956"/>
    <lineage>
        <taxon>Eukaryota</taxon>
        <taxon>Metazoa</taxon>
        <taxon>Ecdysozoa</taxon>
        <taxon>Arthropoda</taxon>
        <taxon>Crustacea</taxon>
        <taxon>Multicrustacea</taxon>
        <taxon>Malacostraca</taxon>
        <taxon>Eumalacostraca</taxon>
        <taxon>Eucarida</taxon>
        <taxon>Decapoda</taxon>
        <taxon>Pleocyemata</taxon>
        <taxon>Caridea</taxon>
        <taxon>Atyoidea</taxon>
        <taxon>Atyidae</taxon>
        <taxon>Halocaridina</taxon>
    </lineage>
</organism>
<accession>A0AAN8XU19</accession>
<dbReference type="GO" id="GO:0031012">
    <property type="term" value="C:extracellular matrix"/>
    <property type="evidence" value="ECO:0007669"/>
    <property type="project" value="TreeGrafter"/>
</dbReference>
<dbReference type="InterPro" id="IPR031311">
    <property type="entry name" value="CHIT_BIND_RR_consensus"/>
</dbReference>
<comment type="caution">
    <text evidence="4">The sequence shown here is derived from an EMBL/GenBank/DDBJ whole genome shotgun (WGS) entry which is preliminary data.</text>
</comment>
<reference evidence="4 5" key="1">
    <citation type="submission" date="2023-11" db="EMBL/GenBank/DDBJ databases">
        <title>Halocaridina rubra genome assembly.</title>
        <authorList>
            <person name="Smith C."/>
        </authorList>
    </citation>
    <scope>NUCLEOTIDE SEQUENCE [LARGE SCALE GENOMIC DNA]</scope>
    <source>
        <strain evidence="4">EP-1</strain>
        <tissue evidence="4">Whole</tissue>
    </source>
</reference>
<sequence>MEWACLLLCLMSAAVSSAKWIFPDHDRHVPLATDTNTGSAGSSSSSYNSHSHIIINNNNNNNNNNFKHSDGSLSLASVYDTARDLDIDGFHKKTAKNFNVNSSVRRLRYGLKLPKDVDNTLYGLKVPPPPLPPSPPPPRPKPLVYATSTYNTHYDKDVISQSTTIDLNQVVQQYNPPFIHSEAFSPSISYESREAFQPSTYFILTEAAPQYVPSAHIYKETTVPPFKYHTTTTTFKPVVYKNNPSPKRHATVVSSYSTLPPYTYDEPSRKTYETNSYKYQTPVTYEPPHTYKYNTPESYKYQAPDLYKYNTPAPYQYDPPPPYRYDPPATYKSHTSSYDSHKVDTKEPYKHEKAKKYDYRYNVGSLYHGTAYRHQEKSDGDTVHGEYRVRLPDGRLQVVTYTADHENGYVPTVRYEGPQTVEAADIHFQPPTPTKMW</sequence>
<evidence type="ECO:0000256" key="3">
    <source>
        <dbReference type="SAM" id="SignalP"/>
    </source>
</evidence>
<dbReference type="Proteomes" id="UP001381693">
    <property type="component" value="Unassembled WGS sequence"/>
</dbReference>
<evidence type="ECO:0000313" key="5">
    <source>
        <dbReference type="Proteomes" id="UP001381693"/>
    </source>
</evidence>
<gene>
    <name evidence="4" type="ORF">SK128_025214</name>
</gene>
<name>A0AAN8XU19_HALRR</name>
<dbReference type="PANTHER" id="PTHR12236">
    <property type="entry name" value="STRUCTURAL CONTITUENT OF CUTICLE"/>
    <property type="match status" value="1"/>
</dbReference>
<dbReference type="PANTHER" id="PTHR12236:SF79">
    <property type="entry name" value="CUTICULAR PROTEIN 50CB-RELATED"/>
    <property type="match status" value="1"/>
</dbReference>
<dbReference type="PROSITE" id="PS00233">
    <property type="entry name" value="CHIT_BIND_RR_1"/>
    <property type="match status" value="1"/>
</dbReference>